<reference evidence="1 2" key="1">
    <citation type="submission" date="2018-05" db="EMBL/GenBank/DDBJ databases">
        <title>Genome sequencing and assembly of the regulated plant pathogen Lachnellula willkommii and related sister species for the development of diagnostic species identification markers.</title>
        <authorList>
            <person name="Giroux E."/>
            <person name="Bilodeau G."/>
        </authorList>
    </citation>
    <scope>NUCLEOTIDE SEQUENCE [LARGE SCALE GENOMIC DNA]</scope>
    <source>
        <strain evidence="1 2">CBS 268.59</strain>
    </source>
</reference>
<keyword evidence="2" id="KW-1185">Reference proteome</keyword>
<dbReference type="Gene3D" id="3.90.1200.10">
    <property type="match status" value="1"/>
</dbReference>
<dbReference type="InterPro" id="IPR051678">
    <property type="entry name" value="AGP_Transferase"/>
</dbReference>
<comment type="caution">
    <text evidence="1">The sequence shown here is derived from an EMBL/GenBank/DDBJ whole genome shotgun (WGS) entry which is preliminary data.</text>
</comment>
<dbReference type="EMBL" id="QGMK01001144">
    <property type="protein sequence ID" value="TVY73234.1"/>
    <property type="molecule type" value="Genomic_DNA"/>
</dbReference>
<dbReference type="Proteomes" id="UP000469558">
    <property type="component" value="Unassembled WGS sequence"/>
</dbReference>
<accession>A0A8T9BZL4</accession>
<dbReference type="PANTHER" id="PTHR21310">
    <property type="entry name" value="AMINOGLYCOSIDE PHOSPHOTRANSFERASE-RELATED-RELATED"/>
    <property type="match status" value="1"/>
</dbReference>
<dbReference type="InterPro" id="IPR011009">
    <property type="entry name" value="Kinase-like_dom_sf"/>
</dbReference>
<dbReference type="OrthoDB" id="2906425at2759"/>
<dbReference type="AlphaFoldDB" id="A0A8T9BZL4"/>
<dbReference type="SUPFAM" id="SSF56112">
    <property type="entry name" value="Protein kinase-like (PK-like)"/>
    <property type="match status" value="1"/>
</dbReference>
<gene>
    <name evidence="1" type="ORF">LSUE1_G006578</name>
</gene>
<proteinExistence type="predicted"/>
<sequence length="518" mass="60195">MADYKCIECGFSGTIIETSVKTDVKRVRLPRKVIRDRREFDNTYHPGVESADLYHEVHGVPVGDRPPYPKPSDDEECNARRNPKVLCHNCGWTTANEACADGYTSRLKIAYVRGNNAFWDLGPNGPWILRDETNNSTNVWRTDYTVQQFIRARKPSIPLVEMHRFGGPEDKFHFTMMARAKGTTLDSVYDTLTREQLFDVLYDLKEHIKQLRQITSPQMQRVDGSELRDIVVGNCTGFGCVKTGHNEEDWLENLTPAMRKGFLYHLWRWNKGASADQATRDSWIKEIDEKVEQLKAKFPRGGPYVFFSEYKLVFLHFPEIVGQLYSYSGNTQKRYIDSEILTIRTHGDLHYGNIFVSNDNPEKKFKVSAIIDWELAGFFPWWVEGYRGQLNKRCREILGTDRIYYPGHTSKDFDDTTIPVEDVQKAWYAAGNHGMSMHGSGHANIWYRPPFCACQPFAHEIRDSALGWEQEHMDMFDIDSSDSEDLEYENAKKFSKDQRKFHRWFNQIQWPSQTATIE</sequence>
<evidence type="ECO:0008006" key="3">
    <source>
        <dbReference type="Google" id="ProtNLM"/>
    </source>
</evidence>
<evidence type="ECO:0000313" key="2">
    <source>
        <dbReference type="Proteomes" id="UP000469558"/>
    </source>
</evidence>
<protein>
    <recommendedName>
        <fullName evidence="3">Aminoglycoside phosphotransferase domain-containing protein</fullName>
    </recommendedName>
</protein>
<name>A0A8T9BZL4_9HELO</name>
<organism evidence="1 2">
    <name type="scientific">Lachnellula suecica</name>
    <dbReference type="NCBI Taxonomy" id="602035"/>
    <lineage>
        <taxon>Eukaryota</taxon>
        <taxon>Fungi</taxon>
        <taxon>Dikarya</taxon>
        <taxon>Ascomycota</taxon>
        <taxon>Pezizomycotina</taxon>
        <taxon>Leotiomycetes</taxon>
        <taxon>Helotiales</taxon>
        <taxon>Lachnaceae</taxon>
        <taxon>Lachnellula</taxon>
    </lineage>
</organism>
<evidence type="ECO:0000313" key="1">
    <source>
        <dbReference type="EMBL" id="TVY73234.1"/>
    </source>
</evidence>
<dbReference type="PANTHER" id="PTHR21310:SF55">
    <property type="entry name" value="AMINOGLYCOSIDE PHOSPHOTRANSFERASE DOMAIN-CONTAINING PROTEIN"/>
    <property type="match status" value="1"/>
</dbReference>